<dbReference type="SUPFAM" id="SSF110849">
    <property type="entry name" value="ParB/Sulfiredoxin"/>
    <property type="match status" value="1"/>
</dbReference>
<dbReference type="Pfam" id="PF17762">
    <property type="entry name" value="HTH_ParB"/>
    <property type="match status" value="1"/>
</dbReference>
<dbReference type="InterPro" id="IPR057240">
    <property type="entry name" value="ParB_dimer_C"/>
</dbReference>
<evidence type="ECO:0000256" key="1">
    <source>
        <dbReference type="ARBA" id="ARBA00006295"/>
    </source>
</evidence>
<dbReference type="PANTHER" id="PTHR33375:SF1">
    <property type="entry name" value="CHROMOSOME-PARTITIONING PROTEIN PARB-RELATED"/>
    <property type="match status" value="1"/>
</dbReference>
<dbReference type="GO" id="GO:0003677">
    <property type="term" value="F:DNA binding"/>
    <property type="evidence" value="ECO:0007669"/>
    <property type="project" value="UniProtKB-KW"/>
</dbReference>
<dbReference type="InterPro" id="IPR036086">
    <property type="entry name" value="ParB/Sulfiredoxin_sf"/>
</dbReference>
<dbReference type="Pfam" id="PF02195">
    <property type="entry name" value="ParB_N"/>
    <property type="match status" value="1"/>
</dbReference>
<dbReference type="EMBL" id="AZAC01000056">
    <property type="protein sequence ID" value="KIX11309.1"/>
    <property type="molecule type" value="Genomic_DNA"/>
</dbReference>
<dbReference type="InParanoid" id="A0A0D2IZ59"/>
<dbReference type="GO" id="GO:0005694">
    <property type="term" value="C:chromosome"/>
    <property type="evidence" value="ECO:0007669"/>
    <property type="project" value="TreeGrafter"/>
</dbReference>
<keyword evidence="6" id="KW-1185">Reference proteome</keyword>
<sequence>MTQDEKKTIKKKGKALGRGLAALLGDDETLLENGQPDKPKPGEKVLELPLESLEPNPYQPRRSYNTDALRSLADSIKEYGLLQPLVVRPVENGYQLIAGERRMRACQLAGITMAPVVIRQATDEQALLLALLENLQREDLNPLEEARAYQRLASEFSLNQEEIAQGVGKDRTTVTNALRLLKLPRTIQDDLAGGHLSAGHARTLLALTSEAQMRQVRDMIIKKGLSVRATEQLVKTMNQKPKEPSPPTEAETYIKSLSEELSTSLGTKVQIQRKGKKGRIVLEFYSDQDLERLLDNLR</sequence>
<dbReference type="AlphaFoldDB" id="A0A0D2IZ59"/>
<comment type="similarity">
    <text evidence="1">Belongs to the ParB family.</text>
</comment>
<dbReference type="PANTHER" id="PTHR33375">
    <property type="entry name" value="CHROMOSOME-PARTITIONING PROTEIN PARB-RELATED"/>
    <property type="match status" value="1"/>
</dbReference>
<keyword evidence="3" id="KW-0238">DNA-binding</keyword>
<accession>A0A0D2IZ59</accession>
<dbReference type="Pfam" id="PF23552">
    <property type="entry name" value="ParB_C"/>
    <property type="match status" value="1"/>
</dbReference>
<name>A0A0D2IZ59_9BACT</name>
<dbReference type="InterPro" id="IPR003115">
    <property type="entry name" value="ParB_N"/>
</dbReference>
<dbReference type="SMART" id="SM00470">
    <property type="entry name" value="ParB"/>
    <property type="match status" value="1"/>
</dbReference>
<dbReference type="PATRIC" id="fig|1429043.3.peg.4993"/>
<reference evidence="5 6" key="1">
    <citation type="submission" date="2013-11" db="EMBL/GenBank/DDBJ databases">
        <title>Metagenomic analysis of a methanogenic consortium involved in long chain n-alkane degradation.</title>
        <authorList>
            <person name="Davidova I.A."/>
            <person name="Callaghan A.V."/>
            <person name="Wawrik B."/>
            <person name="Pruitt S."/>
            <person name="Marks C."/>
            <person name="Duncan K.E."/>
            <person name="Suflita J.M."/>
        </authorList>
    </citation>
    <scope>NUCLEOTIDE SEQUENCE [LARGE SCALE GENOMIC DNA]</scope>
    <source>
        <strain evidence="5 6">SPR</strain>
    </source>
</reference>
<dbReference type="Proteomes" id="UP000032233">
    <property type="component" value="Unassembled WGS sequence"/>
</dbReference>
<keyword evidence="2" id="KW-0159">Chromosome partition</keyword>
<dbReference type="OrthoDB" id="9802051at2"/>
<dbReference type="RefSeq" id="WP_156360875.1">
    <property type="nucleotide sequence ID" value="NZ_AZAC01000056.1"/>
</dbReference>
<dbReference type="InterPro" id="IPR050336">
    <property type="entry name" value="Chromosome_partition/occlusion"/>
</dbReference>
<comment type="caution">
    <text evidence="5">The sequence shown here is derived from an EMBL/GenBank/DDBJ whole genome shotgun (WGS) entry which is preliminary data.</text>
</comment>
<evidence type="ECO:0000256" key="2">
    <source>
        <dbReference type="ARBA" id="ARBA00022829"/>
    </source>
</evidence>
<proteinExistence type="inferred from homology"/>
<evidence type="ECO:0000313" key="6">
    <source>
        <dbReference type="Proteomes" id="UP000032233"/>
    </source>
</evidence>
<evidence type="ECO:0000259" key="4">
    <source>
        <dbReference type="SMART" id="SM00470"/>
    </source>
</evidence>
<dbReference type="STRING" id="1429043.X474_23605"/>
<feature type="domain" description="ParB-like N-terminal" evidence="4">
    <location>
        <begin position="46"/>
        <end position="135"/>
    </location>
</feature>
<organism evidence="5 6">
    <name type="scientific">Dethiosulfatarculus sandiegensis</name>
    <dbReference type="NCBI Taxonomy" id="1429043"/>
    <lineage>
        <taxon>Bacteria</taxon>
        <taxon>Pseudomonadati</taxon>
        <taxon>Thermodesulfobacteriota</taxon>
        <taxon>Desulfarculia</taxon>
        <taxon>Desulfarculales</taxon>
        <taxon>Desulfarculaceae</taxon>
        <taxon>Dethiosulfatarculus</taxon>
    </lineage>
</organism>
<evidence type="ECO:0000313" key="5">
    <source>
        <dbReference type="EMBL" id="KIX11309.1"/>
    </source>
</evidence>
<dbReference type="FunFam" id="1.10.10.2830:FF:000001">
    <property type="entry name" value="Chromosome partitioning protein ParB"/>
    <property type="match status" value="1"/>
</dbReference>
<dbReference type="NCBIfam" id="TIGR00180">
    <property type="entry name" value="parB_part"/>
    <property type="match status" value="1"/>
</dbReference>
<protein>
    <submittedName>
        <fullName evidence="5">Plasmid stablization protein ParB</fullName>
    </submittedName>
</protein>
<dbReference type="Gene3D" id="1.10.10.2830">
    <property type="match status" value="1"/>
</dbReference>
<dbReference type="SUPFAM" id="SSF109709">
    <property type="entry name" value="KorB DNA-binding domain-like"/>
    <property type="match status" value="1"/>
</dbReference>
<gene>
    <name evidence="5" type="ORF">X474_23605</name>
</gene>
<dbReference type="Gene3D" id="3.90.1530.30">
    <property type="match status" value="1"/>
</dbReference>
<dbReference type="FunFam" id="3.90.1530.30:FF:000001">
    <property type="entry name" value="Chromosome partitioning protein ParB"/>
    <property type="match status" value="1"/>
</dbReference>
<dbReference type="GO" id="GO:0007059">
    <property type="term" value="P:chromosome segregation"/>
    <property type="evidence" value="ECO:0007669"/>
    <property type="project" value="UniProtKB-KW"/>
</dbReference>
<dbReference type="GO" id="GO:0045881">
    <property type="term" value="P:positive regulation of sporulation resulting in formation of a cellular spore"/>
    <property type="evidence" value="ECO:0007669"/>
    <property type="project" value="TreeGrafter"/>
</dbReference>
<evidence type="ECO:0000256" key="3">
    <source>
        <dbReference type="ARBA" id="ARBA00023125"/>
    </source>
</evidence>
<dbReference type="InterPro" id="IPR041468">
    <property type="entry name" value="HTH_ParB/Spo0J"/>
</dbReference>
<dbReference type="InterPro" id="IPR004437">
    <property type="entry name" value="ParB/RepB/Spo0J"/>
</dbReference>